<dbReference type="GO" id="GO:0046872">
    <property type="term" value="F:metal ion binding"/>
    <property type="evidence" value="ECO:0007669"/>
    <property type="project" value="UniProtKB-KW"/>
</dbReference>
<keyword evidence="3" id="KW-1003">Cell membrane</keyword>
<comment type="similarity">
    <text evidence="2">Belongs to the UPF0073 (Hly-III) family.</text>
</comment>
<evidence type="ECO:0000256" key="4">
    <source>
        <dbReference type="ARBA" id="ARBA00022692"/>
    </source>
</evidence>
<evidence type="ECO:0000256" key="8">
    <source>
        <dbReference type="SAM" id="Phobius"/>
    </source>
</evidence>
<evidence type="ECO:0000256" key="6">
    <source>
        <dbReference type="ARBA" id="ARBA00023136"/>
    </source>
</evidence>
<evidence type="ECO:0000256" key="3">
    <source>
        <dbReference type="ARBA" id="ARBA00022475"/>
    </source>
</evidence>
<sequence>MKEPVNTWTHFVSFIAAIVGLVFLVILSRDNLSKLVIMTIYGISVILLYGASSLYHWIKTTPKKELVLKKLDHVAIYILIAGSYTPVFYFGLEGKWKWAMLISVWVLAIIGIILKIWFIHLPRYVSTAFYVSLGWIALVPLFQLIGQLPTGAMVLMFVGGVAYTIGAIIYATKWLDFFPNRFGFHEIFHIFVVIGSVVHFFMMLFYIIPL</sequence>
<feature type="binding site" evidence="7">
    <location>
        <position position="189"/>
    </location>
    <ligand>
        <name>Zn(2+)</name>
        <dbReference type="ChEBI" id="CHEBI:29105"/>
    </ligand>
</feature>
<dbReference type="STRING" id="1413211.U473_00880"/>
<organism evidence="9 10">
    <name type="scientific">Tepidibacillus decaturensis</name>
    <dbReference type="NCBI Taxonomy" id="1413211"/>
    <lineage>
        <taxon>Bacteria</taxon>
        <taxon>Bacillati</taxon>
        <taxon>Bacillota</taxon>
        <taxon>Bacilli</taxon>
        <taxon>Bacillales</taxon>
        <taxon>Bacillaceae</taxon>
        <taxon>Tepidibacillus</taxon>
    </lineage>
</organism>
<dbReference type="PANTHER" id="PTHR20855">
    <property type="entry name" value="ADIPOR/PROGESTIN RECEPTOR-RELATED"/>
    <property type="match status" value="1"/>
</dbReference>
<evidence type="ECO:0000256" key="1">
    <source>
        <dbReference type="ARBA" id="ARBA00004651"/>
    </source>
</evidence>
<evidence type="ECO:0000256" key="7">
    <source>
        <dbReference type="PIRSR" id="PIRSR604254-1"/>
    </source>
</evidence>
<keyword evidence="6 8" id="KW-0472">Membrane</keyword>
<keyword evidence="4 8" id="KW-0812">Transmembrane</keyword>
<feature type="binding site" evidence="7">
    <location>
        <position position="185"/>
    </location>
    <ligand>
        <name>Zn(2+)</name>
        <dbReference type="ChEBI" id="CHEBI:29105"/>
    </ligand>
</feature>
<comment type="caution">
    <text evidence="9">The sequence shown here is derived from an EMBL/GenBank/DDBJ whole genome shotgun (WGS) entry which is preliminary data.</text>
</comment>
<feature type="transmembrane region" description="Helical" evidence="8">
    <location>
        <begin position="35"/>
        <end position="58"/>
    </location>
</feature>
<proteinExistence type="inferred from homology"/>
<dbReference type="NCBIfam" id="TIGR01065">
    <property type="entry name" value="hlyIII"/>
    <property type="match status" value="1"/>
</dbReference>
<dbReference type="EMBL" id="LSKU01000001">
    <property type="protein sequence ID" value="KXG44953.1"/>
    <property type="molecule type" value="Genomic_DNA"/>
</dbReference>
<dbReference type="Proteomes" id="UP000070352">
    <property type="component" value="Unassembled WGS sequence"/>
</dbReference>
<feature type="transmembrane region" description="Helical" evidence="8">
    <location>
        <begin position="99"/>
        <end position="118"/>
    </location>
</feature>
<dbReference type="AlphaFoldDB" id="A0A135L7Z8"/>
<feature type="transmembrane region" description="Helical" evidence="8">
    <location>
        <begin position="74"/>
        <end position="92"/>
    </location>
</feature>
<feature type="transmembrane region" description="Helical" evidence="8">
    <location>
        <begin position="124"/>
        <end position="142"/>
    </location>
</feature>
<feature type="binding site" evidence="7">
    <location>
        <position position="56"/>
    </location>
    <ligand>
        <name>Zn(2+)</name>
        <dbReference type="ChEBI" id="CHEBI:29105"/>
    </ligand>
</feature>
<keyword evidence="7" id="KW-0862">Zinc</keyword>
<dbReference type="PANTHER" id="PTHR20855:SF3">
    <property type="entry name" value="LD03007P"/>
    <property type="match status" value="1"/>
</dbReference>
<comment type="subcellular location">
    <subcellularLocation>
        <location evidence="1">Cell membrane</location>
        <topology evidence="1">Multi-pass membrane protein</topology>
    </subcellularLocation>
</comment>
<keyword evidence="10" id="KW-1185">Reference proteome</keyword>
<dbReference type="InterPro" id="IPR005744">
    <property type="entry name" value="Hy-lIII"/>
</dbReference>
<gene>
    <name evidence="9" type="ORF">U473_00880</name>
</gene>
<dbReference type="GO" id="GO:0140911">
    <property type="term" value="F:pore-forming activity"/>
    <property type="evidence" value="ECO:0007669"/>
    <property type="project" value="InterPro"/>
</dbReference>
<feature type="transmembrane region" description="Helical" evidence="8">
    <location>
        <begin position="187"/>
        <end position="208"/>
    </location>
</feature>
<protein>
    <submittedName>
        <fullName evidence="9">Hemolysin III family channel protein</fullName>
    </submittedName>
</protein>
<keyword evidence="7" id="KW-0479">Metal-binding</keyword>
<evidence type="ECO:0000256" key="2">
    <source>
        <dbReference type="ARBA" id="ARBA00008488"/>
    </source>
</evidence>
<accession>A0A135L7Z8</accession>
<evidence type="ECO:0000256" key="5">
    <source>
        <dbReference type="ARBA" id="ARBA00022989"/>
    </source>
</evidence>
<dbReference type="GO" id="GO:0005886">
    <property type="term" value="C:plasma membrane"/>
    <property type="evidence" value="ECO:0007669"/>
    <property type="project" value="UniProtKB-SubCell"/>
</dbReference>
<keyword evidence="5 8" id="KW-1133">Transmembrane helix</keyword>
<evidence type="ECO:0000313" key="10">
    <source>
        <dbReference type="Proteomes" id="UP000070352"/>
    </source>
</evidence>
<reference evidence="9 10" key="1">
    <citation type="submission" date="2016-02" db="EMBL/GenBank/DDBJ databases">
        <title>Draft Genome for Tepidibacillus decaturensis nov. sp. Strain Z9, an Anaerobic, Moderately Thermophilic and Heterotrophic Bacterium from Deep Subsurface of the Illinois Basin, USA.</title>
        <authorList>
            <person name="Dong Y."/>
            <person name="Chang J.Y."/>
            <person name="Sanford R."/>
            <person name="Fouke B.W."/>
        </authorList>
    </citation>
    <scope>NUCLEOTIDE SEQUENCE [LARGE SCALE GENOMIC DNA]</scope>
    <source>
        <strain evidence="9 10">Z9</strain>
    </source>
</reference>
<dbReference type="Pfam" id="PF03006">
    <property type="entry name" value="HlyIII"/>
    <property type="match status" value="1"/>
</dbReference>
<evidence type="ECO:0000313" key="9">
    <source>
        <dbReference type="EMBL" id="KXG44953.1"/>
    </source>
</evidence>
<feature type="transmembrane region" description="Helical" evidence="8">
    <location>
        <begin position="6"/>
        <end position="28"/>
    </location>
</feature>
<feature type="transmembrane region" description="Helical" evidence="8">
    <location>
        <begin position="154"/>
        <end position="175"/>
    </location>
</feature>
<name>A0A135L7Z8_9BACI</name>
<dbReference type="InterPro" id="IPR004254">
    <property type="entry name" value="AdipoR/HlyIII-related"/>
</dbReference>